<dbReference type="PANTHER" id="PTHR19372:SF7">
    <property type="entry name" value="SULFITE OXIDASE, MITOCHONDRIAL"/>
    <property type="match status" value="1"/>
</dbReference>
<dbReference type="Pfam" id="PF00174">
    <property type="entry name" value="Oxidored_molyb"/>
    <property type="match status" value="1"/>
</dbReference>
<evidence type="ECO:0000256" key="7">
    <source>
        <dbReference type="SAM" id="Phobius"/>
    </source>
</evidence>
<evidence type="ECO:0000256" key="1">
    <source>
        <dbReference type="ARBA" id="ARBA00001924"/>
    </source>
</evidence>
<evidence type="ECO:0000313" key="10">
    <source>
        <dbReference type="WBParaSite" id="Hba_10169"/>
    </source>
</evidence>
<dbReference type="Proteomes" id="UP000095283">
    <property type="component" value="Unplaced"/>
</dbReference>
<dbReference type="InterPro" id="IPR036374">
    <property type="entry name" value="OxRdtase_Mopterin-bd_sf"/>
</dbReference>
<protein>
    <submittedName>
        <fullName evidence="10">Oxidored_molyb domain-containing protein</fullName>
    </submittedName>
</protein>
<dbReference type="GO" id="GO:0046872">
    <property type="term" value="F:metal ion binding"/>
    <property type="evidence" value="ECO:0007669"/>
    <property type="project" value="UniProtKB-KW"/>
</dbReference>
<keyword evidence="5" id="KW-0408">Iron</keyword>
<keyword evidence="9" id="KW-1185">Reference proteome</keyword>
<dbReference type="Gene3D" id="3.90.420.10">
    <property type="entry name" value="Oxidoreductase, molybdopterin-binding domain"/>
    <property type="match status" value="1"/>
</dbReference>
<dbReference type="GO" id="GO:0043546">
    <property type="term" value="F:molybdopterin cofactor binding"/>
    <property type="evidence" value="ECO:0007669"/>
    <property type="project" value="InterPro"/>
</dbReference>
<reference evidence="10" key="1">
    <citation type="submission" date="2016-11" db="UniProtKB">
        <authorList>
            <consortium name="WormBaseParasite"/>
        </authorList>
    </citation>
    <scope>IDENTIFICATION</scope>
</reference>
<keyword evidence="7" id="KW-0812">Transmembrane</keyword>
<dbReference type="GO" id="GO:0006790">
    <property type="term" value="P:sulfur compound metabolic process"/>
    <property type="evidence" value="ECO:0007669"/>
    <property type="project" value="TreeGrafter"/>
</dbReference>
<dbReference type="WBParaSite" id="Hba_10169">
    <property type="protein sequence ID" value="Hba_10169"/>
    <property type="gene ID" value="Hba_10169"/>
</dbReference>
<evidence type="ECO:0000256" key="2">
    <source>
        <dbReference type="ARBA" id="ARBA00022505"/>
    </source>
</evidence>
<organism evidence="9 10">
    <name type="scientific">Heterorhabditis bacteriophora</name>
    <name type="common">Entomopathogenic nematode worm</name>
    <dbReference type="NCBI Taxonomy" id="37862"/>
    <lineage>
        <taxon>Eukaryota</taxon>
        <taxon>Metazoa</taxon>
        <taxon>Ecdysozoa</taxon>
        <taxon>Nematoda</taxon>
        <taxon>Chromadorea</taxon>
        <taxon>Rhabditida</taxon>
        <taxon>Rhabditina</taxon>
        <taxon>Rhabditomorpha</taxon>
        <taxon>Strongyloidea</taxon>
        <taxon>Heterorhabditidae</taxon>
        <taxon>Heterorhabditis</taxon>
    </lineage>
</organism>
<keyword evidence="4" id="KW-0560">Oxidoreductase</keyword>
<keyword evidence="3" id="KW-0479">Metal-binding</keyword>
<comment type="cofactor">
    <cofactor evidence="1">
        <name>Mo-molybdopterin</name>
        <dbReference type="ChEBI" id="CHEBI:71302"/>
    </cofactor>
</comment>
<proteinExistence type="predicted"/>
<feature type="compositionally biased region" description="Basic and acidic residues" evidence="6">
    <location>
        <begin position="14"/>
        <end position="24"/>
    </location>
</feature>
<feature type="region of interest" description="Disordered" evidence="6">
    <location>
        <begin position="14"/>
        <end position="35"/>
    </location>
</feature>
<keyword evidence="2" id="KW-0500">Molybdenum</keyword>
<evidence type="ECO:0000256" key="6">
    <source>
        <dbReference type="SAM" id="MobiDB-lite"/>
    </source>
</evidence>
<feature type="transmembrane region" description="Helical" evidence="7">
    <location>
        <begin position="156"/>
        <end position="179"/>
    </location>
</feature>
<dbReference type="InterPro" id="IPR008335">
    <property type="entry name" value="Mopterin_OxRdtase_euk"/>
</dbReference>
<evidence type="ECO:0000256" key="5">
    <source>
        <dbReference type="ARBA" id="ARBA00023004"/>
    </source>
</evidence>
<dbReference type="GO" id="GO:0020037">
    <property type="term" value="F:heme binding"/>
    <property type="evidence" value="ECO:0007669"/>
    <property type="project" value="TreeGrafter"/>
</dbReference>
<dbReference type="GO" id="GO:0008482">
    <property type="term" value="F:sulfite oxidase activity"/>
    <property type="evidence" value="ECO:0007669"/>
    <property type="project" value="TreeGrafter"/>
</dbReference>
<keyword evidence="7" id="KW-0472">Membrane</keyword>
<accession>A0A1I7WYB6</accession>
<evidence type="ECO:0000313" key="9">
    <source>
        <dbReference type="Proteomes" id="UP000095283"/>
    </source>
</evidence>
<dbReference type="InterPro" id="IPR022407">
    <property type="entry name" value="OxRdtase_Mopterin_BS"/>
</dbReference>
<evidence type="ECO:0000256" key="4">
    <source>
        <dbReference type="ARBA" id="ARBA00023002"/>
    </source>
</evidence>
<sequence>MEILETLRIGNLDPKDADEMKKTDSSNPFSTDPIRHPALIVNNEKPFNAETPPLLLVDHFCTPNELFFVRNHLPVPQIDVEDHRLLIEGIGVKQPIELSVDDLKKNYQAVSVTSVIQCAGNRRADMNKYKKVQGLMWEGTAISNAKWTGVRLRVQFYYIINFSVLTSLISLMFIILGFADFSQPYGASIPFEKAISPETIIAYSMNDEDIPSDHGFPLRCVVPGEHMWAWTLFRSTINIPENVDKFELVVKATDR</sequence>
<dbReference type="PROSITE" id="PS00559">
    <property type="entry name" value="MOLYBDOPTERIN_EUK"/>
    <property type="match status" value="1"/>
</dbReference>
<dbReference type="PANTHER" id="PTHR19372">
    <property type="entry name" value="SULFITE REDUCTASE"/>
    <property type="match status" value="1"/>
</dbReference>
<name>A0A1I7WYB6_HETBA</name>
<dbReference type="InterPro" id="IPR000572">
    <property type="entry name" value="OxRdtase_Mopterin-bd_dom"/>
</dbReference>
<dbReference type="AlphaFoldDB" id="A0A1I7WYB6"/>
<dbReference type="GO" id="GO:0005739">
    <property type="term" value="C:mitochondrion"/>
    <property type="evidence" value="ECO:0007669"/>
    <property type="project" value="TreeGrafter"/>
</dbReference>
<evidence type="ECO:0000259" key="8">
    <source>
        <dbReference type="Pfam" id="PF00174"/>
    </source>
</evidence>
<dbReference type="PRINTS" id="PR00407">
    <property type="entry name" value="EUMOPTERIN"/>
</dbReference>
<dbReference type="SUPFAM" id="SSF56524">
    <property type="entry name" value="Oxidoreductase molybdopterin-binding domain"/>
    <property type="match status" value="1"/>
</dbReference>
<feature type="domain" description="Oxidoreductase molybdopterin-binding" evidence="8">
    <location>
        <begin position="72"/>
        <end position="231"/>
    </location>
</feature>
<keyword evidence="7" id="KW-1133">Transmembrane helix</keyword>
<evidence type="ECO:0000256" key="3">
    <source>
        <dbReference type="ARBA" id="ARBA00022723"/>
    </source>
</evidence>